<dbReference type="EMBL" id="JX866719">
    <property type="protein sequence ID" value="AFZ77604.1"/>
    <property type="molecule type" value="Genomic_DNA"/>
</dbReference>
<keyword evidence="2" id="KW-1185">Reference proteome</keyword>
<evidence type="ECO:0000313" key="1">
    <source>
        <dbReference type="EMBL" id="AFZ77604.1"/>
    </source>
</evidence>
<reference evidence="1 2" key="1">
    <citation type="journal article" date="2012" name="J. Virol.">
        <title>Complete Genome Sequence of Klebsiella pneumoniae Phage JD001.</title>
        <authorList>
            <person name="Cui Z."/>
            <person name="Shen W."/>
            <person name="Wang Z."/>
            <person name="Zhang H."/>
            <person name="Me R."/>
            <person name="Wang Y."/>
            <person name="Zeng L."/>
            <person name="Zhu Y."/>
            <person name="Qin J."/>
            <person name="He P."/>
            <person name="Guo X."/>
        </authorList>
    </citation>
    <scope>NUCLEOTIDE SEQUENCE [LARGE SCALE GENOMIC DNA]</scope>
</reference>
<dbReference type="GeneID" id="14515711"/>
<sequence>MSDKVIAYMTSDRKMLIFADSPNMLNADKTGLIPLFEDNTLSCDRAYVAGLKNGYGLGQYDNESEFQETVERYQKHMREYD</sequence>
<protein>
    <submittedName>
        <fullName evidence="1">Uncharacterized protein</fullName>
    </submittedName>
</protein>
<dbReference type="KEGG" id="vg:14515711"/>
<name>L0ARV6_9CAUD</name>
<dbReference type="Proteomes" id="UP000010803">
    <property type="component" value="Segment"/>
</dbReference>
<proteinExistence type="predicted"/>
<evidence type="ECO:0000313" key="2">
    <source>
        <dbReference type="Proteomes" id="UP000010803"/>
    </source>
</evidence>
<accession>L0ARV6</accession>
<dbReference type="RefSeq" id="YP_007392871.1">
    <property type="nucleotide sequence ID" value="NC_020204.1"/>
</dbReference>
<organism evidence="1 2">
    <name type="scientific">Klebsiella phage JD001</name>
    <dbReference type="NCBI Taxonomy" id="1236000"/>
    <lineage>
        <taxon>Viruses</taxon>
        <taxon>Duplodnaviria</taxon>
        <taxon>Heunggongvirae</taxon>
        <taxon>Uroviricota</taxon>
        <taxon>Caudoviricetes</taxon>
        <taxon>Jameshumphriesvirinae</taxon>
        <taxon>Jedunavirus</taxon>
        <taxon>Jedunavirus JD001</taxon>
    </lineage>
</organism>